<gene>
    <name evidence="1" type="ORF">VZC37_19945</name>
</gene>
<keyword evidence="2" id="KW-1185">Reference proteome</keyword>
<accession>A0ABU7MID4</accession>
<dbReference type="EMBL" id="JAZDUF010000007">
    <property type="protein sequence ID" value="MEE3852623.1"/>
    <property type="molecule type" value="Genomic_DNA"/>
</dbReference>
<name>A0ABU7MID4_9ACTN</name>
<reference evidence="1 2" key="1">
    <citation type="submission" date="2024-01" db="EMBL/GenBank/DDBJ databases">
        <title>Draft genome sequence of Gordonia sp. LSe1-13.</title>
        <authorList>
            <person name="Suphannarot A."/>
            <person name="Mingma R."/>
        </authorList>
    </citation>
    <scope>NUCLEOTIDE SEQUENCE [LARGE SCALE GENOMIC DNA]</scope>
    <source>
        <strain evidence="1 2">LSe1-13</strain>
    </source>
</reference>
<proteinExistence type="predicted"/>
<comment type="caution">
    <text evidence="1">The sequence shown here is derived from an EMBL/GenBank/DDBJ whole genome shotgun (WGS) entry which is preliminary data.</text>
</comment>
<evidence type="ECO:0000313" key="2">
    <source>
        <dbReference type="Proteomes" id="UP001347146"/>
    </source>
</evidence>
<evidence type="ECO:0000313" key="1">
    <source>
        <dbReference type="EMBL" id="MEE3852623.1"/>
    </source>
</evidence>
<dbReference type="InterPro" id="IPR047975">
    <property type="entry name" value="Heme_bind_FMP"/>
</dbReference>
<dbReference type="NCBIfam" id="NF040572">
    <property type="entry name" value="heme_bind_FMP"/>
    <property type="match status" value="1"/>
</dbReference>
<dbReference type="Proteomes" id="UP001347146">
    <property type="component" value="Unassembled WGS sequence"/>
</dbReference>
<sequence length="337" mass="36570">MSIIEEPTTVSSIADIDKRTVEIARPGDPDLGQLAELPGTWANEPNLVGRGWNLIALPFATPPGEGFNYRVLMNQYNEVLKFSLVDKNVPNRGISRNGTTVEADQEVGALDYEQAIKQIAAADFPVSGLAGNPNAGIHHEPGLFLFMQDQTNGGPTIGRLATVPHGDSVLALGNAETTPGPPRIDPVNALPIGVDDDLDSPYLAPYKHFVDSHFQGIFDPLDSSGLLADANNGVNIIETTTIELDTTTATGGISNIPFIVAQANATEMKSTFWIQKVDDNGTIKWRLQYMQVVMLDFFERRDGGPGLIKWPHISFNTMEKISDDTSSSSPAVEFMRH</sequence>
<organism evidence="1 2">
    <name type="scientific">Gordonia sesuvii</name>
    <dbReference type="NCBI Taxonomy" id="3116777"/>
    <lineage>
        <taxon>Bacteria</taxon>
        <taxon>Bacillati</taxon>
        <taxon>Actinomycetota</taxon>
        <taxon>Actinomycetes</taxon>
        <taxon>Mycobacteriales</taxon>
        <taxon>Gordoniaceae</taxon>
        <taxon>Gordonia</taxon>
    </lineage>
</organism>
<protein>
    <submittedName>
        <fullName evidence="1">Heme-binding protein</fullName>
    </submittedName>
</protein>
<dbReference type="RefSeq" id="WP_330435006.1">
    <property type="nucleotide sequence ID" value="NZ_JAZDUF010000007.1"/>
</dbReference>